<comment type="caution">
    <text evidence="2">The sequence shown here is derived from an EMBL/GenBank/DDBJ whole genome shotgun (WGS) entry which is preliminary data.</text>
</comment>
<evidence type="ECO:0000256" key="1">
    <source>
        <dbReference type="SAM" id="SignalP"/>
    </source>
</evidence>
<evidence type="ECO:0000313" key="3">
    <source>
        <dbReference type="Proteomes" id="UP001221208"/>
    </source>
</evidence>
<feature type="chain" id="PRO_5045957979" description="Esterase-like activity of phytase family protein" evidence="1">
    <location>
        <begin position="20"/>
        <end position="304"/>
    </location>
</feature>
<dbReference type="SUPFAM" id="SSF75011">
    <property type="entry name" value="3-carboxy-cis,cis-mucoante lactonizing enzyme"/>
    <property type="match status" value="1"/>
</dbReference>
<dbReference type="InterPro" id="IPR015943">
    <property type="entry name" value="WD40/YVTN_repeat-like_dom_sf"/>
</dbReference>
<keyword evidence="3" id="KW-1185">Reference proteome</keyword>
<evidence type="ECO:0008006" key="4">
    <source>
        <dbReference type="Google" id="ProtNLM"/>
    </source>
</evidence>
<dbReference type="RefSeq" id="WP_273669054.1">
    <property type="nucleotide sequence ID" value="NZ_JAQQXR010000001.1"/>
</dbReference>
<sequence length="304" mass="33830">MKKISTALIAVLLSSTAGAATKAACDAASRAALPKYEYQLKRTFEVAGRQGIAADGEFYYVSGSVDLFKYSKDGKLIASNPKPFDGYQIPSNHIGDIDVYKNEVYVSAEWFSDGAGKDIQIAVHDADTLKLKRTFPFNAESGQLEVSSMAVDSKRNSVWMASWVGEESGRYLYEYDLSTGKYKRKVHLQAVPQWIQGIVVLDGDIYLTADDGTADAKEYDHLYRVKIDDNKPNAEVVLEKTFSDFKDFGEIEGVTVDRKSGEMLVHANRGKKIVLGMPKGFYPGYDREISDIYVYKMTPRCPAK</sequence>
<dbReference type="Proteomes" id="UP001221208">
    <property type="component" value="Unassembled WGS sequence"/>
</dbReference>
<keyword evidence="1" id="KW-0732">Signal</keyword>
<evidence type="ECO:0000313" key="2">
    <source>
        <dbReference type="EMBL" id="MDC8756426.1"/>
    </source>
</evidence>
<protein>
    <recommendedName>
        <fullName evidence="4">Esterase-like activity of phytase family protein</fullName>
    </recommendedName>
</protein>
<gene>
    <name evidence="2" type="ORF">OIK44_02355</name>
</gene>
<reference evidence="2 3" key="1">
    <citation type="submission" date="2022-10" db="EMBL/GenBank/DDBJ databases">
        <title>Janthinobacterium sp. hw3 Genome sequencing.</title>
        <authorList>
            <person name="Park S."/>
        </authorList>
    </citation>
    <scope>NUCLEOTIDE SEQUENCE [LARGE SCALE GENOMIC DNA]</scope>
    <source>
        <strain evidence="3">hw3</strain>
    </source>
</reference>
<accession>A0ABT5JVB1</accession>
<proteinExistence type="predicted"/>
<dbReference type="Gene3D" id="2.130.10.10">
    <property type="entry name" value="YVTN repeat-like/Quinoprotein amine dehydrogenase"/>
    <property type="match status" value="1"/>
</dbReference>
<dbReference type="EMBL" id="JAQQXR010000001">
    <property type="protein sequence ID" value="MDC8756426.1"/>
    <property type="molecule type" value="Genomic_DNA"/>
</dbReference>
<name>A0ABT5JVB1_9BURK</name>
<organism evidence="2 3">
    <name type="scientific">Janthinobacterium fluminis</name>
    <dbReference type="NCBI Taxonomy" id="2987524"/>
    <lineage>
        <taxon>Bacteria</taxon>
        <taxon>Pseudomonadati</taxon>
        <taxon>Pseudomonadota</taxon>
        <taxon>Betaproteobacteria</taxon>
        <taxon>Burkholderiales</taxon>
        <taxon>Oxalobacteraceae</taxon>
        <taxon>Janthinobacterium</taxon>
    </lineage>
</organism>
<feature type="signal peptide" evidence="1">
    <location>
        <begin position="1"/>
        <end position="19"/>
    </location>
</feature>